<keyword evidence="3" id="KW-1185">Reference proteome</keyword>
<dbReference type="Proteomes" id="UP000419144">
    <property type="component" value="Unassembled WGS sequence"/>
</dbReference>
<feature type="region of interest" description="Disordered" evidence="1">
    <location>
        <begin position="269"/>
        <end position="298"/>
    </location>
</feature>
<organism evidence="2 3">
    <name type="scientific">Leishmania tarentolae</name>
    <name type="common">Sauroleishmania tarentolae</name>
    <dbReference type="NCBI Taxonomy" id="5689"/>
    <lineage>
        <taxon>Eukaryota</taxon>
        <taxon>Discoba</taxon>
        <taxon>Euglenozoa</taxon>
        <taxon>Kinetoplastea</taxon>
        <taxon>Metakinetoplastina</taxon>
        <taxon>Trypanosomatida</taxon>
        <taxon>Trypanosomatidae</taxon>
        <taxon>Leishmaniinae</taxon>
        <taxon>Leishmania</taxon>
        <taxon>lizard Leishmania</taxon>
    </lineage>
</organism>
<sequence>MEMPRLPLNRLMRATSQTMRSDTETTNFTDGSRALAAASSILHVTESSGPAVNDSYASAPFLLQSRNSQSAQQSELLAVDTPPSSPQPDIYPQYFGQQLRPALQDASSPHIPSRMPTTVGAPLQDEAKLERKVSGQQTSSPMSREASVWSDACANDSFAFLRNPAEACLSYSWRESYLDESPSATKARWMRQQTFGPVMHSEGGGSSTVSSSPRTPWGKGVFEAWGRVKVHSAFDHDCSAEFVDEHHVGEDDERNRIARGGGCVRQRRFDLPNSEIGEQPSSSEESHHDGAFFHSPIGNAGMHAKPVIARQLLRWDTSDSSTCKSNASTIIATVQQPRRIAQIAPIGKVQKLLPEATALNPPEGPRLPADNAKTERALSPIIEGSPQAADLSWASLDRVTASRTLSPVRPVRTECSGNVPASGLASKCPGPCNRDVTGGKCNEIEQGRGKLRSSRCGPPRGRVLKVLYED</sequence>
<dbReference type="OrthoDB" id="267364at2759"/>
<dbReference type="AlphaFoldDB" id="A0A640KUP8"/>
<reference evidence="2" key="1">
    <citation type="submission" date="2019-11" db="EMBL/GenBank/DDBJ databases">
        <title>Leishmania tarentolae CDS.</title>
        <authorList>
            <person name="Goto Y."/>
            <person name="Yamagishi J."/>
        </authorList>
    </citation>
    <scope>NUCLEOTIDE SEQUENCE [LARGE SCALE GENOMIC DNA]</scope>
    <source>
        <strain evidence="2">Parrot Tar II</strain>
    </source>
</reference>
<protein>
    <submittedName>
        <fullName evidence="2">Uncharacterized protein</fullName>
    </submittedName>
</protein>
<dbReference type="EMBL" id="BLBS01000047">
    <property type="protein sequence ID" value="GET91229.1"/>
    <property type="molecule type" value="Genomic_DNA"/>
</dbReference>
<proteinExistence type="predicted"/>
<evidence type="ECO:0000256" key="1">
    <source>
        <dbReference type="SAM" id="MobiDB-lite"/>
    </source>
</evidence>
<dbReference type="VEuPathDB" id="TriTrypDB:LtaPh_3126700"/>
<name>A0A640KUP8_LEITA</name>
<accession>A0A640KUP8</accession>
<gene>
    <name evidence="2" type="ORF">LtaPh_3126700</name>
</gene>
<comment type="caution">
    <text evidence="2">The sequence shown here is derived from an EMBL/GenBank/DDBJ whole genome shotgun (WGS) entry which is preliminary data.</text>
</comment>
<evidence type="ECO:0000313" key="3">
    <source>
        <dbReference type="Proteomes" id="UP000419144"/>
    </source>
</evidence>
<evidence type="ECO:0000313" key="2">
    <source>
        <dbReference type="EMBL" id="GET91229.1"/>
    </source>
</evidence>